<dbReference type="PANTHER" id="PTHR43736:SF4">
    <property type="entry name" value="SLR1690 PROTEIN"/>
    <property type="match status" value="1"/>
</dbReference>
<sequence length="240" mass="27885">MSKKKSFFDNNLYADSQPHLMFTAVDCIIFGFDGDDLKLLIMKRKMEPLRGEWSLIGSIIRLEETVEEAATRILNEATGLSDLYLEQSKVYSEVDRDLGYRCMSVAMYTLIRSDKFHLVSEQNQYDSHWHGLEDLPNLVLDHKRMVLDAMVKLRSKVKYHPIGFELLPEKFTIPQLQKLYEVILDEELDSRNFRKKMLSLGILQQLSEKDKSGSKKGAYLYQFNHEAYHKLVSSGFNFGV</sequence>
<dbReference type="SUPFAM" id="SSF55811">
    <property type="entry name" value="Nudix"/>
    <property type="match status" value="1"/>
</dbReference>
<dbReference type="InterPro" id="IPR036388">
    <property type="entry name" value="WH-like_DNA-bd_sf"/>
</dbReference>
<dbReference type="Pfam" id="PF21906">
    <property type="entry name" value="WHD_NrtR"/>
    <property type="match status" value="1"/>
</dbReference>
<evidence type="ECO:0000259" key="1">
    <source>
        <dbReference type="PROSITE" id="PS51462"/>
    </source>
</evidence>
<dbReference type="CDD" id="cd18873">
    <property type="entry name" value="NUDIX_NadM_like"/>
    <property type="match status" value="1"/>
</dbReference>
<protein>
    <submittedName>
        <fullName evidence="2">NUDIX domain-containing protein</fullName>
    </submittedName>
</protein>
<dbReference type="Gene3D" id="1.10.10.10">
    <property type="entry name" value="Winged helix-like DNA-binding domain superfamily/Winged helix DNA-binding domain"/>
    <property type="match status" value="1"/>
</dbReference>
<dbReference type="EMBL" id="JBHTMY010000003">
    <property type="protein sequence ID" value="MFD1316535.1"/>
    <property type="molecule type" value="Genomic_DNA"/>
</dbReference>
<accession>A0ABW3Y537</accession>
<feature type="domain" description="Nudix hydrolase" evidence="1">
    <location>
        <begin position="20"/>
        <end position="152"/>
    </location>
</feature>
<evidence type="ECO:0000313" key="3">
    <source>
        <dbReference type="Proteomes" id="UP001597201"/>
    </source>
</evidence>
<keyword evidence="3" id="KW-1185">Reference proteome</keyword>
<dbReference type="SUPFAM" id="SSF46785">
    <property type="entry name" value="Winged helix' DNA-binding domain"/>
    <property type="match status" value="1"/>
</dbReference>
<proteinExistence type="predicted"/>
<dbReference type="InterPro" id="IPR000086">
    <property type="entry name" value="NUDIX_hydrolase_dom"/>
</dbReference>
<dbReference type="PANTHER" id="PTHR43736">
    <property type="entry name" value="ADP-RIBOSE PYROPHOSPHATASE"/>
    <property type="match status" value="1"/>
</dbReference>
<name>A0ABW3Y537_9FLAO</name>
<dbReference type="InterPro" id="IPR036390">
    <property type="entry name" value="WH_DNA-bd_sf"/>
</dbReference>
<dbReference type="PROSITE" id="PS51462">
    <property type="entry name" value="NUDIX"/>
    <property type="match status" value="1"/>
</dbReference>
<reference evidence="3" key="1">
    <citation type="journal article" date="2019" name="Int. J. Syst. Evol. Microbiol.">
        <title>The Global Catalogue of Microorganisms (GCM) 10K type strain sequencing project: providing services to taxonomists for standard genome sequencing and annotation.</title>
        <authorList>
            <consortium name="The Broad Institute Genomics Platform"/>
            <consortium name="The Broad Institute Genome Sequencing Center for Infectious Disease"/>
            <person name="Wu L."/>
            <person name="Ma J."/>
        </authorList>
    </citation>
    <scope>NUCLEOTIDE SEQUENCE [LARGE SCALE GENOMIC DNA]</scope>
    <source>
        <strain evidence="3">CCUG 61485</strain>
    </source>
</reference>
<dbReference type="Proteomes" id="UP001597201">
    <property type="component" value="Unassembled WGS sequence"/>
</dbReference>
<dbReference type="RefSeq" id="WP_377179605.1">
    <property type="nucleotide sequence ID" value="NZ_JBHTMY010000003.1"/>
</dbReference>
<dbReference type="InterPro" id="IPR054105">
    <property type="entry name" value="WHD_NrtR"/>
</dbReference>
<gene>
    <name evidence="2" type="ORF">ACFQ39_12990</name>
</gene>
<organism evidence="2 3">
    <name type="scientific">Namhaeicola litoreus</name>
    <dbReference type="NCBI Taxonomy" id="1052145"/>
    <lineage>
        <taxon>Bacteria</taxon>
        <taxon>Pseudomonadati</taxon>
        <taxon>Bacteroidota</taxon>
        <taxon>Flavobacteriia</taxon>
        <taxon>Flavobacteriales</taxon>
        <taxon>Flavobacteriaceae</taxon>
        <taxon>Namhaeicola</taxon>
    </lineage>
</organism>
<dbReference type="Gene3D" id="3.90.79.10">
    <property type="entry name" value="Nucleoside Triphosphate Pyrophosphohydrolase"/>
    <property type="match status" value="1"/>
</dbReference>
<dbReference type="InterPro" id="IPR015797">
    <property type="entry name" value="NUDIX_hydrolase-like_dom_sf"/>
</dbReference>
<evidence type="ECO:0000313" key="2">
    <source>
        <dbReference type="EMBL" id="MFD1316535.1"/>
    </source>
</evidence>
<comment type="caution">
    <text evidence="2">The sequence shown here is derived from an EMBL/GenBank/DDBJ whole genome shotgun (WGS) entry which is preliminary data.</text>
</comment>
<dbReference type="Pfam" id="PF00293">
    <property type="entry name" value="NUDIX"/>
    <property type="match status" value="1"/>
</dbReference>